<feature type="region of interest" description="Disordered" evidence="1">
    <location>
        <begin position="1"/>
        <end position="31"/>
    </location>
</feature>
<dbReference type="EMBL" id="UFVQ01000003">
    <property type="protein sequence ID" value="STC93810.1"/>
    <property type="molecule type" value="Genomic_DNA"/>
</dbReference>
<reference evidence="3 4" key="1">
    <citation type="submission" date="2018-06" db="EMBL/GenBank/DDBJ databases">
        <authorList>
            <consortium name="Pathogen Informatics"/>
            <person name="Doyle S."/>
        </authorList>
    </citation>
    <scope>NUCLEOTIDE SEQUENCE [LARGE SCALE GENOMIC DNA]</scope>
    <source>
        <strain evidence="3 4">NCTC13533</strain>
    </source>
</reference>
<gene>
    <name evidence="3" type="ORF">NCTC13533_01031</name>
</gene>
<evidence type="ECO:0000313" key="3">
    <source>
        <dbReference type="EMBL" id="STC93810.1"/>
    </source>
</evidence>
<proteinExistence type="predicted"/>
<keyword evidence="2" id="KW-0812">Transmembrane</keyword>
<keyword evidence="2" id="KW-1133">Transmembrane helix</keyword>
<dbReference type="Proteomes" id="UP000255224">
    <property type="component" value="Unassembled WGS sequence"/>
</dbReference>
<organism evidence="3 4">
    <name type="scientific">Chryseobacterium carnipullorum</name>
    <dbReference type="NCBI Taxonomy" id="1124835"/>
    <lineage>
        <taxon>Bacteria</taxon>
        <taxon>Pseudomonadati</taxon>
        <taxon>Bacteroidota</taxon>
        <taxon>Flavobacteriia</taxon>
        <taxon>Flavobacteriales</taxon>
        <taxon>Weeksellaceae</taxon>
        <taxon>Chryseobacterium group</taxon>
        <taxon>Chryseobacterium</taxon>
    </lineage>
</organism>
<evidence type="ECO:0000256" key="2">
    <source>
        <dbReference type="SAM" id="Phobius"/>
    </source>
</evidence>
<name>A0A376DQH9_CHRCU</name>
<evidence type="ECO:0000256" key="1">
    <source>
        <dbReference type="SAM" id="MobiDB-lite"/>
    </source>
</evidence>
<dbReference type="AlphaFoldDB" id="A0A376DQH9"/>
<protein>
    <submittedName>
        <fullName evidence="3">Bacteroides conjugative transposon TraM protein</fullName>
    </submittedName>
</protein>
<accession>A0A376DQH9</accession>
<evidence type="ECO:0000313" key="4">
    <source>
        <dbReference type="Proteomes" id="UP000255224"/>
    </source>
</evidence>
<keyword evidence="2" id="KW-0472">Membrane</keyword>
<sequence>MKENENKKSVVRVTEGNQAATADVPQDGTQNKAEKLKKPLIFGLMGIVFVGCMYLIFKPSADKKEIENIGLNDAVPEATGAGMPADKGKAYEQKCWKAKNRKSVML</sequence>
<feature type="transmembrane region" description="Helical" evidence="2">
    <location>
        <begin position="40"/>
        <end position="57"/>
    </location>
</feature>